<dbReference type="InterPro" id="IPR029044">
    <property type="entry name" value="Nucleotide-diphossugar_trans"/>
</dbReference>
<sequence>MRVPRVAAFFSRTREGQLLSRELRDLPPKQAFCLAALPALHQAHVLSLVPTSLPVTQALEKLGAALARVEDFYDSIGGLAGYQAQCLALISQQREQGLARPPHGAATGSSSSSTSSMESLASTDPAWPEGFSPAAPGSSAAADTEYLIPVGLDLDSPCQAGAAAAAVAAGIDALPHMAEIYPLGGAGDRLGLRCERTGESLPTAVLQYCGRSLLENLLRDLQAREYLHWQLRGVQHTTPIAIMTSAAKGNHWRVAQLFDEAGWFGRGASSFRLFQQPLVPMVGAEDGRWLLQRPLEVMMKPGGHGVIWKLMIDTGVFDWLAGQGRQAAIVRQISNPMAGMDTTLLALAGAGYPGRRSFGFASCERVVGAAEGMNVLAQQRRPAGTPPEQHGSDGGGGASRAASAGAAQHVRRDHSGASWAYRVTNVEYTEFERLGLADESVDEASNVSVFPANTNVLYVGLPAVERTVRASMAAGSTDAVLPGMILNLSKKVTWSDPLAGGADRAQAAARLECTMQNLADCLAQSFPQPLESDEGKAELDTFLVYNQRRKVTSSAKRKLSPGSTRVHQTPDGSFYDLQRNAHDLLSNHCGMAVAQVGSVAEYLAYGPGFVFLAHPALGPLWSVIGQKIRGGSLAPRSELQLEVAEACVQELHVEGSLLVVADSPLGHTEQHAAPAGRANSGAALLDSLLSPTSSSSGGGGGGGGGGGLASSLAGGVGGYSQPCSPTPACDAGEAEARLVYSQRCGRLRLHNVRVMNVGVEWAHPDNVWWRHSLVRREACRITLHGNSEFEARGVTLSGNLHYVVPAGHRMLVTASHDGAPHVEVHPLAGGQPTWRWRYSQGSDGQVALELAEGSSCAAAAPSA</sequence>
<feature type="region of interest" description="Disordered" evidence="1">
    <location>
        <begin position="98"/>
        <end position="138"/>
    </location>
</feature>
<protein>
    <submittedName>
        <fullName evidence="3">Nucleotide-diphospho-sugar transferase</fullName>
    </submittedName>
</protein>
<dbReference type="AlphaFoldDB" id="A0A2P6VF86"/>
<dbReference type="PANTHER" id="PTHR11952">
    <property type="entry name" value="UDP- GLUCOSE PYROPHOSPHORYLASE"/>
    <property type="match status" value="1"/>
</dbReference>
<dbReference type="GO" id="GO:0003977">
    <property type="term" value="F:UDP-N-acetylglucosamine diphosphorylase activity"/>
    <property type="evidence" value="ECO:0007669"/>
    <property type="project" value="TreeGrafter"/>
</dbReference>
<dbReference type="InterPro" id="IPR057388">
    <property type="entry name" value="Hexapep_UGP3_C"/>
</dbReference>
<evidence type="ECO:0000256" key="1">
    <source>
        <dbReference type="SAM" id="MobiDB-lite"/>
    </source>
</evidence>
<dbReference type="Gene3D" id="3.90.550.10">
    <property type="entry name" value="Spore Coat Polysaccharide Biosynthesis Protein SpsA, Chain A"/>
    <property type="match status" value="1"/>
</dbReference>
<gene>
    <name evidence="3" type="ORF">C2E20_4110</name>
</gene>
<dbReference type="Proteomes" id="UP000239649">
    <property type="component" value="Unassembled WGS sequence"/>
</dbReference>
<dbReference type="OrthoDB" id="2020092at2759"/>
<evidence type="ECO:0000259" key="2">
    <source>
        <dbReference type="Pfam" id="PF25441"/>
    </source>
</evidence>
<comment type="caution">
    <text evidence="3">The sequence shown here is derived from an EMBL/GenBank/DDBJ whole genome shotgun (WGS) entry which is preliminary data.</text>
</comment>
<reference evidence="3 4" key="1">
    <citation type="journal article" date="2018" name="Plant J.">
        <title>Genome sequences of Chlorella sorokiniana UTEX 1602 and Micractinium conductrix SAG 241.80: implications to maltose excretion by a green alga.</title>
        <authorList>
            <person name="Arriola M.B."/>
            <person name="Velmurugan N."/>
            <person name="Zhang Y."/>
            <person name="Plunkett M.H."/>
            <person name="Hondzo H."/>
            <person name="Barney B.M."/>
        </authorList>
    </citation>
    <scope>NUCLEOTIDE SEQUENCE [LARGE SCALE GENOMIC DNA]</scope>
    <source>
        <strain evidence="3 4">SAG 241.80</strain>
    </source>
</reference>
<dbReference type="EMBL" id="LHPF02000009">
    <property type="protein sequence ID" value="PSC72756.1"/>
    <property type="molecule type" value="Genomic_DNA"/>
</dbReference>
<dbReference type="SUPFAM" id="SSF53448">
    <property type="entry name" value="Nucleotide-diphospho-sugar transferases"/>
    <property type="match status" value="1"/>
</dbReference>
<dbReference type="STRING" id="554055.A0A2P6VF86"/>
<feature type="domain" description="UGP3-like C-terminal hexapeptide repeats" evidence="2">
    <location>
        <begin position="628"/>
        <end position="673"/>
    </location>
</feature>
<evidence type="ECO:0000313" key="4">
    <source>
        <dbReference type="Proteomes" id="UP000239649"/>
    </source>
</evidence>
<keyword evidence="4" id="KW-1185">Reference proteome</keyword>
<organism evidence="3 4">
    <name type="scientific">Micractinium conductrix</name>
    <dbReference type="NCBI Taxonomy" id="554055"/>
    <lineage>
        <taxon>Eukaryota</taxon>
        <taxon>Viridiplantae</taxon>
        <taxon>Chlorophyta</taxon>
        <taxon>core chlorophytes</taxon>
        <taxon>Trebouxiophyceae</taxon>
        <taxon>Chlorellales</taxon>
        <taxon>Chlorellaceae</taxon>
        <taxon>Chlorella clade</taxon>
        <taxon>Micractinium</taxon>
    </lineage>
</organism>
<proteinExistence type="predicted"/>
<dbReference type="GO" id="GO:0006048">
    <property type="term" value="P:UDP-N-acetylglucosamine biosynthetic process"/>
    <property type="evidence" value="ECO:0007669"/>
    <property type="project" value="TreeGrafter"/>
</dbReference>
<evidence type="ECO:0000313" key="3">
    <source>
        <dbReference type="EMBL" id="PSC72756.1"/>
    </source>
</evidence>
<dbReference type="Pfam" id="PF25441">
    <property type="entry name" value="Hexapep_UGP3_C"/>
    <property type="match status" value="2"/>
</dbReference>
<feature type="compositionally biased region" description="Low complexity" evidence="1">
    <location>
        <begin position="105"/>
        <end position="123"/>
    </location>
</feature>
<feature type="domain" description="UGP3-like C-terminal hexapeptide repeats" evidence="2">
    <location>
        <begin position="733"/>
        <end position="850"/>
    </location>
</feature>
<accession>A0A2P6VF86</accession>
<feature type="region of interest" description="Disordered" evidence="1">
    <location>
        <begin position="379"/>
        <end position="409"/>
    </location>
</feature>
<name>A0A2P6VF86_9CHLO</name>
<dbReference type="InterPro" id="IPR039741">
    <property type="entry name" value="UDP-sugar_pyrophosphorylase"/>
</dbReference>
<dbReference type="PANTHER" id="PTHR11952:SF14">
    <property type="entry name" value="UTP--GLUCOSE-1-PHOSPHATE URIDYLYLTRANSFERASE 3, CHLOROPLASTIC"/>
    <property type="match status" value="1"/>
</dbReference>
<keyword evidence="3" id="KW-0808">Transferase</keyword>